<dbReference type="AlphaFoldDB" id="A0A1E3ITV4"/>
<dbReference type="InterPro" id="IPR036291">
    <property type="entry name" value="NAD(P)-bd_dom_sf"/>
</dbReference>
<accession>A0A1E3ITV4</accession>
<dbReference type="GO" id="GO:0051287">
    <property type="term" value="F:NAD binding"/>
    <property type="evidence" value="ECO:0007669"/>
    <property type="project" value="InterPro"/>
</dbReference>
<protein>
    <submittedName>
        <fullName evidence="3">Uncharacterized protein</fullName>
    </submittedName>
</protein>
<dbReference type="KEGG" id="cdep:91085630"/>
<comment type="similarity">
    <text evidence="1">Belongs to the D-isomer specific 2-hydroxyacid dehydrogenase family.</text>
</comment>
<dbReference type="RefSeq" id="XP_066066955.1">
    <property type="nucleotide sequence ID" value="XM_066210858.1"/>
</dbReference>
<keyword evidence="4" id="KW-1185">Reference proteome</keyword>
<name>A0A1E3ITV4_9TREE</name>
<dbReference type="GeneID" id="91085630"/>
<dbReference type="PANTHER" id="PTHR10996:SF257">
    <property type="entry name" value="GLYOXYLATE REDUCTASE 1"/>
    <property type="match status" value="1"/>
</dbReference>
<dbReference type="Pfam" id="PF02826">
    <property type="entry name" value="2-Hacid_dh_C"/>
    <property type="match status" value="1"/>
</dbReference>
<dbReference type="Gene3D" id="3.40.50.720">
    <property type="entry name" value="NAD(P)-binding Rossmann-like Domain"/>
    <property type="match status" value="1"/>
</dbReference>
<dbReference type="InterPro" id="IPR006140">
    <property type="entry name" value="D-isomer_DH_NAD-bd"/>
</dbReference>
<dbReference type="EMBL" id="CP143785">
    <property type="protein sequence ID" value="WVN86255.1"/>
    <property type="molecule type" value="Genomic_DNA"/>
</dbReference>
<gene>
    <name evidence="3" type="ORF">L203_101417</name>
</gene>
<reference evidence="3" key="3">
    <citation type="submission" date="2024-01" db="EMBL/GenBank/DDBJ databases">
        <authorList>
            <person name="Coelho M.A."/>
            <person name="David-Palma M."/>
            <person name="Shea T."/>
            <person name="Sun S."/>
            <person name="Cuomo C.A."/>
            <person name="Heitman J."/>
        </authorList>
    </citation>
    <scope>NUCLEOTIDE SEQUENCE</scope>
    <source>
        <strain evidence="3">CBS 7841</strain>
    </source>
</reference>
<organism evidence="3 4">
    <name type="scientific">Cryptococcus depauperatus CBS 7841</name>
    <dbReference type="NCBI Taxonomy" id="1295531"/>
    <lineage>
        <taxon>Eukaryota</taxon>
        <taxon>Fungi</taxon>
        <taxon>Dikarya</taxon>
        <taxon>Basidiomycota</taxon>
        <taxon>Agaricomycotina</taxon>
        <taxon>Tremellomycetes</taxon>
        <taxon>Tremellales</taxon>
        <taxon>Cryptococcaceae</taxon>
        <taxon>Cryptococcus</taxon>
    </lineage>
</organism>
<proteinExistence type="inferred from homology"/>
<keyword evidence="2" id="KW-0560">Oxidoreductase</keyword>
<reference evidence="3" key="2">
    <citation type="journal article" date="2022" name="Elife">
        <title>Obligate sexual reproduction of a homothallic fungus closely related to the Cryptococcus pathogenic species complex.</title>
        <authorList>
            <person name="Passer A.R."/>
            <person name="Clancey S.A."/>
            <person name="Shea T."/>
            <person name="David-Palma M."/>
            <person name="Averette A.F."/>
            <person name="Boekhout T."/>
            <person name="Porcel B.M."/>
            <person name="Nowrousian M."/>
            <person name="Cuomo C.A."/>
            <person name="Sun S."/>
            <person name="Heitman J."/>
            <person name="Coelho M.A."/>
        </authorList>
    </citation>
    <scope>NUCLEOTIDE SEQUENCE</scope>
    <source>
        <strain evidence="3">CBS 7841</strain>
    </source>
</reference>
<evidence type="ECO:0000313" key="4">
    <source>
        <dbReference type="Proteomes" id="UP000094043"/>
    </source>
</evidence>
<evidence type="ECO:0000313" key="3">
    <source>
        <dbReference type="EMBL" id="WVN86255.1"/>
    </source>
</evidence>
<dbReference type="VEuPathDB" id="FungiDB:L203_01223"/>
<dbReference type="SUPFAM" id="SSF51735">
    <property type="entry name" value="NAD(P)-binding Rossmann-fold domains"/>
    <property type="match status" value="1"/>
</dbReference>
<dbReference type="Proteomes" id="UP000094043">
    <property type="component" value="Chromosome 2"/>
</dbReference>
<sequence>MGTTARRAAEVFHHAFDCTIHVFSPTSAPTKWGLSDHAGSLPHTRHDSLTLMFPIIDILTLHCPLTASTKNMISKDEFWLVEQGSVLVNMSRVAVVDEVAFADELKRSEDDEGESRKVWTAASAVFVVDSIRKDSVNRLLKCNNFIGLPYMSIMAPKS</sequence>
<dbReference type="GO" id="GO:0030267">
    <property type="term" value="F:glyoxylate reductase (NADPH) activity"/>
    <property type="evidence" value="ECO:0007669"/>
    <property type="project" value="TreeGrafter"/>
</dbReference>
<evidence type="ECO:0000256" key="1">
    <source>
        <dbReference type="ARBA" id="ARBA00005854"/>
    </source>
</evidence>
<dbReference type="PANTHER" id="PTHR10996">
    <property type="entry name" value="2-HYDROXYACID DEHYDROGENASE-RELATED"/>
    <property type="match status" value="1"/>
</dbReference>
<dbReference type="GO" id="GO:0005829">
    <property type="term" value="C:cytosol"/>
    <property type="evidence" value="ECO:0007669"/>
    <property type="project" value="TreeGrafter"/>
</dbReference>
<reference evidence="3" key="1">
    <citation type="submission" date="2016-06" db="EMBL/GenBank/DDBJ databases">
        <authorList>
            <person name="Cuomo C."/>
            <person name="Litvintseva A."/>
            <person name="Heitman J."/>
            <person name="Chen Y."/>
            <person name="Sun S."/>
            <person name="Springer D."/>
            <person name="Dromer F."/>
            <person name="Young S."/>
            <person name="Zeng Q."/>
            <person name="Chapman S."/>
            <person name="Gujja S."/>
            <person name="Saif S."/>
            <person name="Birren B."/>
        </authorList>
    </citation>
    <scope>NUCLEOTIDE SEQUENCE</scope>
    <source>
        <strain evidence="3">CBS 7841</strain>
    </source>
</reference>
<dbReference type="OrthoDB" id="2568883at2759"/>
<evidence type="ECO:0000256" key="2">
    <source>
        <dbReference type="ARBA" id="ARBA00023002"/>
    </source>
</evidence>
<dbReference type="GO" id="GO:0016618">
    <property type="term" value="F:hydroxypyruvate reductase [NAD(P)H] activity"/>
    <property type="evidence" value="ECO:0007669"/>
    <property type="project" value="TreeGrafter"/>
</dbReference>
<dbReference type="InterPro" id="IPR050223">
    <property type="entry name" value="D-isomer_2-hydroxyacid_DH"/>
</dbReference>